<dbReference type="EMBL" id="LDSI01000002">
    <property type="protein sequence ID" value="KTT00955.1"/>
    <property type="molecule type" value="Genomic_DNA"/>
</dbReference>
<name>A0AB34VKD2_9GAMM</name>
<proteinExistence type="predicted"/>
<dbReference type="AlphaFoldDB" id="A0AB34VKD2"/>
<dbReference type="Proteomes" id="UP000072520">
    <property type="component" value="Unassembled WGS sequence"/>
</dbReference>
<reference evidence="1 2" key="1">
    <citation type="journal article" date="2016" name="Front. Microbiol.">
        <title>Genomic Resource of Rice Seed Associated Bacteria.</title>
        <authorList>
            <person name="Midha S."/>
            <person name="Bansal K."/>
            <person name="Sharma S."/>
            <person name="Kumar N."/>
            <person name="Patil P.P."/>
            <person name="Chaudhry V."/>
            <person name="Patil P.B."/>
        </authorList>
    </citation>
    <scope>NUCLEOTIDE SEQUENCE [LARGE SCALE GENOMIC DNA]</scope>
    <source>
        <strain evidence="1 2">RSA13</strain>
    </source>
</reference>
<sequence length="289" mass="34026">MGPPLNSLQFLDESFSISEPELKVAVQKKLHYTSTSKSRQNEKNYFLKPFLSGINLYLTIFSRDRKMTFVSDFVSSPEKLYSFMGAVAALSIPLIFNTCKDLYFDYKKRKTEKNYIAVQLIYLIDDFVYKCGEVAWDQGYNPAYPEPYDYSYEAQSDTPNFDMSSVKGEHKYLEPIMLYKLQSINVEIAKATDRLREITNSSDFDHDMISYYFTCRRREFAEVGIKASAISDEIRKKFKVPYHDDWNPRETIISSLNQMNRQRAIAKIRSMEYYASRIMQKHRKQLKEH</sequence>
<evidence type="ECO:0008006" key="3">
    <source>
        <dbReference type="Google" id="ProtNLM"/>
    </source>
</evidence>
<gene>
    <name evidence="1" type="ORF">RSA13_00590</name>
</gene>
<evidence type="ECO:0000313" key="1">
    <source>
        <dbReference type="EMBL" id="KTT00955.1"/>
    </source>
</evidence>
<comment type="caution">
    <text evidence="1">The sequence shown here is derived from an EMBL/GenBank/DDBJ whole genome shotgun (WGS) entry which is preliminary data.</text>
</comment>
<evidence type="ECO:0000313" key="2">
    <source>
        <dbReference type="Proteomes" id="UP000072520"/>
    </source>
</evidence>
<accession>A0AB34VKD2</accession>
<organism evidence="1 2">
    <name type="scientific">Pantoea stewartii</name>
    <dbReference type="NCBI Taxonomy" id="66269"/>
    <lineage>
        <taxon>Bacteria</taxon>
        <taxon>Pseudomonadati</taxon>
        <taxon>Pseudomonadota</taxon>
        <taxon>Gammaproteobacteria</taxon>
        <taxon>Enterobacterales</taxon>
        <taxon>Erwiniaceae</taxon>
        <taxon>Pantoea</taxon>
    </lineage>
</organism>
<protein>
    <recommendedName>
        <fullName evidence="3">J domain-containing protein</fullName>
    </recommendedName>
</protein>